<dbReference type="InterPro" id="IPR036264">
    <property type="entry name" value="Bact_exopeptidase_dim_dom"/>
</dbReference>
<evidence type="ECO:0000313" key="5">
    <source>
        <dbReference type="Proteomes" id="UP000255036"/>
    </source>
</evidence>
<evidence type="ECO:0000256" key="2">
    <source>
        <dbReference type="ARBA" id="ARBA00022801"/>
    </source>
</evidence>
<dbReference type="Gene3D" id="3.30.70.360">
    <property type="match status" value="1"/>
</dbReference>
<keyword evidence="3" id="KW-0479">Metal-binding</keyword>
<dbReference type="GO" id="GO:0046872">
    <property type="term" value="F:metal ion binding"/>
    <property type="evidence" value="ECO:0007669"/>
    <property type="project" value="UniProtKB-KW"/>
</dbReference>
<proteinExistence type="inferred from homology"/>
<dbReference type="EMBL" id="QRCT01000015">
    <property type="protein sequence ID" value="RDU24088.1"/>
    <property type="molecule type" value="Genomic_DNA"/>
</dbReference>
<accession>A0A371AWY3</accession>
<feature type="binding site" evidence="3">
    <location>
        <position position="79"/>
    </location>
    <ligand>
        <name>Zn(2+)</name>
        <dbReference type="ChEBI" id="CHEBI:29105"/>
        <label>2</label>
    </ligand>
</feature>
<dbReference type="RefSeq" id="WP_115481275.1">
    <property type="nucleotide sequence ID" value="NZ_QRCT01000015.1"/>
</dbReference>
<dbReference type="PANTHER" id="PTHR32494:SF5">
    <property type="entry name" value="ALLANTOATE AMIDOHYDROLASE"/>
    <property type="match status" value="1"/>
</dbReference>
<protein>
    <submittedName>
        <fullName evidence="4">Zn-dependent hydrolase</fullName>
    </submittedName>
</protein>
<sequence length="402" mass="45593">MKILKRIQEIKNIGNNRQLYNEQWVETKKALERYAIEDGLKVSEDIIGNLFCRLEGYNRSKTISIISHFDSVENGGAYDGIVGILAGIEALGMLKKKFGTPEVSLEVICIAEEEGARFKTTFLGCRALFGDLKYENLKRLKDKQNISFFKAREVIGLKPFSQKELDRCQRNDIITAIELHVEQSRYLEKTQIPIGICTHIPGQMKIRMVIVGEANHAGTTPMFERKDALCCAAKIISFVEHLGIKYEGVTTTGYTINAKNATNIIPSKVELIHDMRHHDPEVFNQMLEDLTNYAKREEEKRGVHIEFEKLVKIEPVELSTEINEQIKKVTRQIGLRQMEFKSGAGHDVQIMSSHDIPSGLIFIPSVEGISHRMEEYTKNEDIVNGLNVLALTIKNLSYGLIL</sequence>
<dbReference type="SUPFAM" id="SSF53187">
    <property type="entry name" value="Zn-dependent exopeptidases"/>
    <property type="match status" value="1"/>
</dbReference>
<evidence type="ECO:0000313" key="4">
    <source>
        <dbReference type="EMBL" id="RDU24088.1"/>
    </source>
</evidence>
<gene>
    <name evidence="4" type="ORF">DWV06_05985</name>
</gene>
<dbReference type="AlphaFoldDB" id="A0A371AWY3"/>
<comment type="similarity">
    <text evidence="1">Belongs to the peptidase M20 family.</text>
</comment>
<evidence type="ECO:0000256" key="3">
    <source>
        <dbReference type="PIRSR" id="PIRSR001235-1"/>
    </source>
</evidence>
<comment type="caution">
    <text evidence="4">The sequence shown here is derived from an EMBL/GenBank/DDBJ whole genome shotgun (WGS) entry which is preliminary data.</text>
</comment>
<feature type="binding site" evidence="3">
    <location>
        <position position="371"/>
    </location>
    <ligand>
        <name>Zn(2+)</name>
        <dbReference type="ChEBI" id="CHEBI:29105"/>
        <label>2</label>
    </ligand>
</feature>
<dbReference type="OrthoDB" id="9808195at2"/>
<evidence type="ECO:0000256" key="1">
    <source>
        <dbReference type="ARBA" id="ARBA00006153"/>
    </source>
</evidence>
<dbReference type="PIRSF" id="PIRSF001235">
    <property type="entry name" value="Amidase_carbamoylase"/>
    <property type="match status" value="1"/>
</dbReference>
<dbReference type="PANTHER" id="PTHR32494">
    <property type="entry name" value="ALLANTOATE DEIMINASE-RELATED"/>
    <property type="match status" value="1"/>
</dbReference>
<dbReference type="Pfam" id="PF01546">
    <property type="entry name" value="Peptidase_M20"/>
    <property type="match status" value="1"/>
</dbReference>
<dbReference type="Gene3D" id="3.40.630.10">
    <property type="entry name" value="Zn peptidases"/>
    <property type="match status" value="1"/>
</dbReference>
<dbReference type="Proteomes" id="UP000255036">
    <property type="component" value="Unassembled WGS sequence"/>
</dbReference>
<feature type="binding site" evidence="3">
    <location>
        <position position="114"/>
    </location>
    <ligand>
        <name>Zn(2+)</name>
        <dbReference type="ChEBI" id="CHEBI:29105"/>
        <label>2</label>
    </ligand>
</feature>
<feature type="binding site" evidence="3">
    <location>
        <position position="180"/>
    </location>
    <ligand>
        <name>Zn(2+)</name>
        <dbReference type="ChEBI" id="CHEBI:29105"/>
        <label>1</label>
    </ligand>
</feature>
<keyword evidence="2 4" id="KW-0378">Hydrolase</keyword>
<dbReference type="SUPFAM" id="SSF55031">
    <property type="entry name" value="Bacterial exopeptidase dimerisation domain"/>
    <property type="match status" value="1"/>
</dbReference>
<dbReference type="CDD" id="cd03884">
    <property type="entry name" value="M20_bAS"/>
    <property type="match status" value="1"/>
</dbReference>
<organism evidence="4 5">
    <name type="scientific">Anaerosacchariphilus polymeriproducens</name>
    <dbReference type="NCBI Taxonomy" id="1812858"/>
    <lineage>
        <taxon>Bacteria</taxon>
        <taxon>Bacillati</taxon>
        <taxon>Bacillota</taxon>
        <taxon>Clostridia</taxon>
        <taxon>Lachnospirales</taxon>
        <taxon>Lachnospiraceae</taxon>
        <taxon>Anaerosacchariphilus</taxon>
    </lineage>
</organism>
<comment type="cofactor">
    <cofactor evidence="3">
        <name>Zn(2+)</name>
        <dbReference type="ChEBI" id="CHEBI:29105"/>
    </cofactor>
    <text evidence="3">Binds 2 Zn(2+) ions per subunit.</text>
</comment>
<dbReference type="GO" id="GO:0016813">
    <property type="term" value="F:hydrolase activity, acting on carbon-nitrogen (but not peptide) bonds, in linear amidines"/>
    <property type="evidence" value="ECO:0007669"/>
    <property type="project" value="InterPro"/>
</dbReference>
<keyword evidence="5" id="KW-1185">Reference proteome</keyword>
<keyword evidence="3" id="KW-0862">Zinc</keyword>
<name>A0A371AWY3_9FIRM</name>
<dbReference type="InterPro" id="IPR010158">
    <property type="entry name" value="Amidase_Cbmase"/>
</dbReference>
<dbReference type="NCBIfam" id="TIGR01879">
    <property type="entry name" value="hydantase"/>
    <property type="match status" value="1"/>
</dbReference>
<feature type="binding site" evidence="3">
    <location>
        <position position="79"/>
    </location>
    <ligand>
        <name>Zn(2+)</name>
        <dbReference type="ChEBI" id="CHEBI:29105"/>
        <label>1</label>
    </ligand>
</feature>
<feature type="binding site" evidence="3">
    <location>
        <position position="68"/>
    </location>
    <ligand>
        <name>Zn(2+)</name>
        <dbReference type="ChEBI" id="CHEBI:29105"/>
        <label>1</label>
    </ligand>
</feature>
<reference evidence="4 5" key="1">
    <citation type="submission" date="2018-07" db="EMBL/GenBank/DDBJ databases">
        <title>Anaerosacharophilus polymeroproducens gen. nov. sp. nov., an anaerobic bacterium isolated from salt field.</title>
        <authorList>
            <person name="Kim W."/>
            <person name="Yang S.-H."/>
            <person name="Oh J."/>
            <person name="Lee J.-H."/>
            <person name="Kwon K.K."/>
        </authorList>
    </citation>
    <scope>NUCLEOTIDE SEQUENCE [LARGE SCALE GENOMIC DNA]</scope>
    <source>
        <strain evidence="4 5">MCWD5</strain>
    </source>
</reference>
<dbReference type="InterPro" id="IPR002933">
    <property type="entry name" value="Peptidase_M20"/>
</dbReference>